<dbReference type="Pfam" id="PF00011">
    <property type="entry name" value="HSP20"/>
    <property type="match status" value="1"/>
</dbReference>
<comment type="caution">
    <text evidence="5">The sequence shown here is derived from an EMBL/GenBank/DDBJ whole genome shotgun (WGS) entry which is preliminary data.</text>
</comment>
<evidence type="ECO:0000256" key="2">
    <source>
        <dbReference type="RuleBase" id="RU003616"/>
    </source>
</evidence>
<keyword evidence="6" id="KW-1185">Reference proteome</keyword>
<protein>
    <submittedName>
        <fullName evidence="5">Hsp20/alpha crystallin family protein</fullName>
    </submittedName>
</protein>
<comment type="similarity">
    <text evidence="1 2">Belongs to the small heat shock protein (HSP20) family.</text>
</comment>
<name>A0A7Y6NMF5_9BURK</name>
<dbReference type="PANTHER" id="PTHR11527">
    <property type="entry name" value="HEAT-SHOCK PROTEIN 20 FAMILY MEMBER"/>
    <property type="match status" value="1"/>
</dbReference>
<evidence type="ECO:0000256" key="1">
    <source>
        <dbReference type="PROSITE-ProRule" id="PRU00285"/>
    </source>
</evidence>
<proteinExistence type="inferred from homology"/>
<gene>
    <name evidence="5" type="ORF">HQN59_08955</name>
</gene>
<dbReference type="Gene3D" id="2.60.40.790">
    <property type="match status" value="1"/>
</dbReference>
<dbReference type="SUPFAM" id="SSF49764">
    <property type="entry name" value="HSP20-like chaperones"/>
    <property type="match status" value="1"/>
</dbReference>
<reference evidence="5 6" key="1">
    <citation type="submission" date="2020-06" db="EMBL/GenBank/DDBJ databases">
        <title>Schlegella sp. ID0723 isolated from air conditioner.</title>
        <authorList>
            <person name="Kim D.Y."/>
            <person name="Kim D.-U."/>
        </authorList>
    </citation>
    <scope>NUCLEOTIDE SEQUENCE [LARGE SCALE GENOMIC DNA]</scope>
    <source>
        <strain evidence="5 6">ID0723</strain>
    </source>
</reference>
<dbReference type="PROSITE" id="PS01031">
    <property type="entry name" value="SHSP"/>
    <property type="match status" value="1"/>
</dbReference>
<dbReference type="AlphaFoldDB" id="A0A7Y6NMF5"/>
<evidence type="ECO:0000259" key="4">
    <source>
        <dbReference type="PROSITE" id="PS01031"/>
    </source>
</evidence>
<dbReference type="Proteomes" id="UP000529637">
    <property type="component" value="Unassembled WGS sequence"/>
</dbReference>
<sequence length="139" mass="15229">MSDNTNTQVTQAGRAGEPQTQAQGQRQQPQATVAPPVDIIENEVGISLLADMPGVSKERLGVRVDGDTLVIEGAASVDVPEKLELLYGEVRNPYFRRSFTLSRELDASKIEASLRDGVLRLHIPKAEEARPRRIDVRVG</sequence>
<dbReference type="CDD" id="cd06464">
    <property type="entry name" value="ACD_sHsps-like"/>
    <property type="match status" value="1"/>
</dbReference>
<evidence type="ECO:0000256" key="3">
    <source>
        <dbReference type="SAM" id="MobiDB-lite"/>
    </source>
</evidence>
<feature type="compositionally biased region" description="Polar residues" evidence="3">
    <location>
        <begin position="1"/>
        <end position="11"/>
    </location>
</feature>
<feature type="domain" description="SHSP" evidence="4">
    <location>
        <begin position="28"/>
        <end position="139"/>
    </location>
</feature>
<dbReference type="RefSeq" id="WP_176068255.1">
    <property type="nucleotide sequence ID" value="NZ_JABWMJ010000003.1"/>
</dbReference>
<evidence type="ECO:0000313" key="5">
    <source>
        <dbReference type="EMBL" id="NUZ05893.1"/>
    </source>
</evidence>
<accession>A0A7Y6NMF5</accession>
<dbReference type="InterPro" id="IPR002068">
    <property type="entry name" value="A-crystallin/Hsp20_dom"/>
</dbReference>
<evidence type="ECO:0000313" key="6">
    <source>
        <dbReference type="Proteomes" id="UP000529637"/>
    </source>
</evidence>
<feature type="region of interest" description="Disordered" evidence="3">
    <location>
        <begin position="1"/>
        <end position="36"/>
    </location>
</feature>
<dbReference type="InterPro" id="IPR008978">
    <property type="entry name" value="HSP20-like_chaperone"/>
</dbReference>
<dbReference type="InterPro" id="IPR031107">
    <property type="entry name" value="Small_HSP"/>
</dbReference>
<organism evidence="5 6">
    <name type="scientific">Piscinibacter koreensis</name>
    <dbReference type="NCBI Taxonomy" id="2742824"/>
    <lineage>
        <taxon>Bacteria</taxon>
        <taxon>Pseudomonadati</taxon>
        <taxon>Pseudomonadota</taxon>
        <taxon>Betaproteobacteria</taxon>
        <taxon>Burkholderiales</taxon>
        <taxon>Sphaerotilaceae</taxon>
        <taxon>Piscinibacter</taxon>
    </lineage>
</organism>
<dbReference type="EMBL" id="JABWMJ010000003">
    <property type="protein sequence ID" value="NUZ05893.1"/>
    <property type="molecule type" value="Genomic_DNA"/>
</dbReference>
<feature type="compositionally biased region" description="Low complexity" evidence="3">
    <location>
        <begin position="18"/>
        <end position="32"/>
    </location>
</feature>